<dbReference type="InterPro" id="IPR009091">
    <property type="entry name" value="RCC1/BLIP-II"/>
</dbReference>
<dbReference type="InterPro" id="IPR027417">
    <property type="entry name" value="P-loop_NTPase"/>
</dbReference>
<dbReference type="Proteomes" id="UP001596028">
    <property type="component" value="Unassembled WGS sequence"/>
</dbReference>
<dbReference type="Gene3D" id="2.130.10.30">
    <property type="entry name" value="Regulator of chromosome condensation 1/beta-lactamase-inhibitor protein II"/>
    <property type="match status" value="1"/>
</dbReference>
<dbReference type="SUPFAM" id="SSF52540">
    <property type="entry name" value="P-loop containing nucleoside triphosphate hydrolases"/>
    <property type="match status" value="1"/>
</dbReference>
<gene>
    <name evidence="4" type="ORF">ACFO3S_21430</name>
</gene>
<evidence type="ECO:0000259" key="2">
    <source>
        <dbReference type="Pfam" id="PF13191"/>
    </source>
</evidence>
<evidence type="ECO:0000256" key="1">
    <source>
        <dbReference type="ARBA" id="ARBA00022737"/>
    </source>
</evidence>
<keyword evidence="5" id="KW-1185">Reference proteome</keyword>
<protein>
    <submittedName>
        <fullName evidence="4">AAA family ATPase</fullName>
    </submittedName>
</protein>
<name>A0ABV9FIE8_9BACL</name>
<feature type="domain" description="MalT-like winged helix" evidence="3">
    <location>
        <begin position="237"/>
        <end position="320"/>
    </location>
</feature>
<dbReference type="PANTHER" id="PTHR45622">
    <property type="entry name" value="UBIQUITIN-PROTEIN LIGASE E3A-RELATED"/>
    <property type="match status" value="1"/>
</dbReference>
<dbReference type="Pfam" id="PF13540">
    <property type="entry name" value="RCC1_2"/>
    <property type="match status" value="2"/>
</dbReference>
<sequence length="464" mass="51391">MLDIDRIQEGLRNKAVLLCAPAGFGKSVLLQQWAEQAAEQPAWFSVDRSDNDIARFWHHTIRAIDFVHPGFKERAGDIVRPIRLHPSRPEAVLSPLLSELRQLQRPLVFVLDDFHAITDSALLTSFAYFLEHLPNRVRLILSGRTWPAIPCLPDCGTVERIGAEELRFTARESGDFFSTVMEIQLSREEKDRWVRRTEGWEATMKLAALHVRLEPPAAAPPIRPFSGGSHLLEQYILEEVFGPQSEPIQRFLLDCSILKRMNASLCEAVSGNAASGAILEQLERGQLFIMALDPRKEWFRFGHLFAEFLRQRLERLEPERASKLLEAAGRWCEQEGWKEEALDYYLAGKHDDRAIRLLEGILLNNGRVIAWGANVSGQSIVPPQAEHGVIAIAAGEAQSLALKADGSVLAWGWNDSGQTIVPAEAQSGVTAIAAGREHSLALKDGGVIAWGSSSGGKTSVPVAA</sequence>
<evidence type="ECO:0000313" key="4">
    <source>
        <dbReference type="EMBL" id="MFC4600820.1"/>
    </source>
</evidence>
<dbReference type="EMBL" id="JBHSEP010000019">
    <property type="protein sequence ID" value="MFC4600820.1"/>
    <property type="molecule type" value="Genomic_DNA"/>
</dbReference>
<dbReference type="Gene3D" id="3.40.50.300">
    <property type="entry name" value="P-loop containing nucleotide triphosphate hydrolases"/>
    <property type="match status" value="1"/>
</dbReference>
<dbReference type="InterPro" id="IPR000408">
    <property type="entry name" value="Reg_chr_condens"/>
</dbReference>
<dbReference type="PANTHER" id="PTHR45622:SF60">
    <property type="entry name" value="UBIQUITIN-PROTEIN LIGASE E3A"/>
    <property type="match status" value="1"/>
</dbReference>
<keyword evidence="1" id="KW-0677">Repeat</keyword>
<proteinExistence type="predicted"/>
<dbReference type="SUPFAM" id="SSF50985">
    <property type="entry name" value="RCC1/BLIP-II"/>
    <property type="match status" value="1"/>
</dbReference>
<comment type="caution">
    <text evidence="4">The sequence shown here is derived from an EMBL/GenBank/DDBJ whole genome shotgun (WGS) entry which is preliminary data.</text>
</comment>
<dbReference type="Pfam" id="PF13191">
    <property type="entry name" value="AAA_16"/>
    <property type="match status" value="1"/>
</dbReference>
<evidence type="ECO:0000313" key="5">
    <source>
        <dbReference type="Proteomes" id="UP001596028"/>
    </source>
</evidence>
<organism evidence="4 5">
    <name type="scientific">Cohnella hongkongensis</name>
    <dbReference type="NCBI Taxonomy" id="178337"/>
    <lineage>
        <taxon>Bacteria</taxon>
        <taxon>Bacillati</taxon>
        <taxon>Bacillota</taxon>
        <taxon>Bacilli</taxon>
        <taxon>Bacillales</taxon>
        <taxon>Paenibacillaceae</taxon>
        <taxon>Cohnella</taxon>
    </lineage>
</organism>
<dbReference type="InterPro" id="IPR051709">
    <property type="entry name" value="Ub-ligase/GTPase-reg"/>
</dbReference>
<evidence type="ECO:0000259" key="3">
    <source>
        <dbReference type="Pfam" id="PF25873"/>
    </source>
</evidence>
<reference evidence="5" key="1">
    <citation type="journal article" date="2019" name="Int. J. Syst. Evol. Microbiol.">
        <title>The Global Catalogue of Microorganisms (GCM) 10K type strain sequencing project: providing services to taxonomists for standard genome sequencing and annotation.</title>
        <authorList>
            <consortium name="The Broad Institute Genomics Platform"/>
            <consortium name="The Broad Institute Genome Sequencing Center for Infectious Disease"/>
            <person name="Wu L."/>
            <person name="Ma J."/>
        </authorList>
    </citation>
    <scope>NUCLEOTIDE SEQUENCE [LARGE SCALE GENOMIC DNA]</scope>
    <source>
        <strain evidence="5">CCUG 49571</strain>
    </source>
</reference>
<dbReference type="InterPro" id="IPR041664">
    <property type="entry name" value="AAA_16"/>
</dbReference>
<dbReference type="PROSITE" id="PS50012">
    <property type="entry name" value="RCC1_3"/>
    <property type="match status" value="2"/>
</dbReference>
<accession>A0ABV9FIE8</accession>
<dbReference type="Pfam" id="PF25873">
    <property type="entry name" value="WHD_MalT"/>
    <property type="match status" value="1"/>
</dbReference>
<feature type="domain" description="Orc1-like AAA ATPase" evidence="2">
    <location>
        <begin position="8"/>
        <end position="140"/>
    </location>
</feature>
<dbReference type="RefSeq" id="WP_378100251.1">
    <property type="nucleotide sequence ID" value="NZ_JBHSEP010000019.1"/>
</dbReference>
<dbReference type="InterPro" id="IPR059106">
    <property type="entry name" value="WHD_MalT"/>
</dbReference>